<reference evidence="2 3" key="2">
    <citation type="journal article" date="2012" name="J. Biosci. Bioeng.">
        <title>Complete genome sequence and characterization of the N-acylhomoserine lactone-degrading gene of the potato leaf-associated Solibacillus silvestris.</title>
        <authorList>
            <person name="Morohoshi T."/>
            <person name="Tominaga Y."/>
            <person name="Someya N."/>
            <person name="Ikeda T."/>
        </authorList>
    </citation>
    <scope>NUCLEOTIDE SEQUENCE [LARGE SCALE GENOMIC DNA]</scope>
    <source>
        <strain evidence="2 3">StLB046</strain>
    </source>
</reference>
<keyword evidence="1" id="KW-1133">Transmembrane helix</keyword>
<dbReference type="Proteomes" id="UP000006691">
    <property type="component" value="Chromosome"/>
</dbReference>
<organism evidence="2 3">
    <name type="scientific">Solibacillus silvestris (strain StLB046)</name>
    <name type="common">Bacillus silvestris</name>
    <dbReference type="NCBI Taxonomy" id="1002809"/>
    <lineage>
        <taxon>Bacteria</taxon>
        <taxon>Bacillati</taxon>
        <taxon>Bacillota</taxon>
        <taxon>Bacilli</taxon>
        <taxon>Bacillales</taxon>
        <taxon>Caryophanaceae</taxon>
        <taxon>Solibacillus</taxon>
    </lineage>
</organism>
<evidence type="ECO:0000256" key="1">
    <source>
        <dbReference type="SAM" id="Phobius"/>
    </source>
</evidence>
<dbReference type="KEGG" id="siv:SSIL_2443"/>
<gene>
    <name evidence="2" type="ordered locus">SSIL_2443</name>
</gene>
<proteinExistence type="predicted"/>
<dbReference type="STRING" id="1002809.SSIL_2443"/>
<keyword evidence="1" id="KW-0812">Transmembrane</keyword>
<dbReference type="EMBL" id="AP012157">
    <property type="protein sequence ID" value="BAK16866.1"/>
    <property type="molecule type" value="Genomic_DNA"/>
</dbReference>
<reference evidence="3" key="1">
    <citation type="submission" date="2011-04" db="EMBL/GenBank/DDBJ databases">
        <title>Genome sequence of Solibacillus silvestris StLB046.</title>
        <authorList>
            <person name="Morohoshi T."/>
            <person name="Someya N."/>
            <person name="Ikeda T."/>
        </authorList>
    </citation>
    <scope>NUCLEOTIDE SEQUENCE [LARGE SCALE GENOMIC DNA]</scope>
    <source>
        <strain evidence="3">StLB046</strain>
    </source>
</reference>
<evidence type="ECO:0000313" key="3">
    <source>
        <dbReference type="Proteomes" id="UP000006691"/>
    </source>
</evidence>
<accession>F2F1K3</accession>
<protein>
    <submittedName>
        <fullName evidence="2">FOG: GAF domain</fullName>
    </submittedName>
</protein>
<dbReference type="AlphaFoldDB" id="F2F1K3"/>
<feature type="transmembrane region" description="Helical" evidence="1">
    <location>
        <begin position="12"/>
        <end position="30"/>
    </location>
</feature>
<name>F2F1K3_SOLSS</name>
<keyword evidence="1" id="KW-0472">Membrane</keyword>
<evidence type="ECO:0000313" key="2">
    <source>
        <dbReference type="EMBL" id="BAK16866.1"/>
    </source>
</evidence>
<dbReference type="HOGENOM" id="CLU_2901867_0_0_9"/>
<sequence length="62" mass="7303">MLHFELLTGHSSLTANGLCACMYYMIYVFIHNHPFYSPLNFKNMKIPFPKTPYSELTYLQHS</sequence>
<keyword evidence="3" id="KW-1185">Reference proteome</keyword>